<evidence type="ECO:0000256" key="1">
    <source>
        <dbReference type="SAM" id="MobiDB-lite"/>
    </source>
</evidence>
<gene>
    <name evidence="2" type="ORF">GBAR_LOCUS10169</name>
</gene>
<evidence type="ECO:0000313" key="3">
    <source>
        <dbReference type="Proteomes" id="UP001174909"/>
    </source>
</evidence>
<feature type="region of interest" description="Disordered" evidence="1">
    <location>
        <begin position="1"/>
        <end position="47"/>
    </location>
</feature>
<reference evidence="2" key="1">
    <citation type="submission" date="2023-03" db="EMBL/GenBank/DDBJ databases">
        <authorList>
            <person name="Steffen K."/>
            <person name="Cardenas P."/>
        </authorList>
    </citation>
    <scope>NUCLEOTIDE SEQUENCE</scope>
</reference>
<organism evidence="2 3">
    <name type="scientific">Geodia barretti</name>
    <name type="common">Barrett's horny sponge</name>
    <dbReference type="NCBI Taxonomy" id="519541"/>
    <lineage>
        <taxon>Eukaryota</taxon>
        <taxon>Metazoa</taxon>
        <taxon>Porifera</taxon>
        <taxon>Demospongiae</taxon>
        <taxon>Heteroscleromorpha</taxon>
        <taxon>Tetractinellida</taxon>
        <taxon>Astrophorina</taxon>
        <taxon>Geodiidae</taxon>
        <taxon>Geodia</taxon>
    </lineage>
</organism>
<dbReference type="EMBL" id="CASHTH010001543">
    <property type="protein sequence ID" value="CAI8016600.1"/>
    <property type="molecule type" value="Genomic_DNA"/>
</dbReference>
<protein>
    <submittedName>
        <fullName evidence="2">Uncharacterized protein</fullName>
    </submittedName>
</protein>
<dbReference type="AlphaFoldDB" id="A0AA35WJE3"/>
<dbReference type="Proteomes" id="UP001174909">
    <property type="component" value="Unassembled WGS sequence"/>
</dbReference>
<comment type="caution">
    <text evidence="2">The sequence shown here is derived from an EMBL/GenBank/DDBJ whole genome shotgun (WGS) entry which is preliminary data.</text>
</comment>
<name>A0AA35WJE3_GEOBA</name>
<proteinExistence type="predicted"/>
<feature type="compositionally biased region" description="Polar residues" evidence="1">
    <location>
        <begin position="36"/>
        <end position="47"/>
    </location>
</feature>
<accession>A0AA35WJE3</accession>
<keyword evidence="3" id="KW-1185">Reference proteome</keyword>
<sequence>MHSAMRRPNCFRHGDADGRKSVVPSSSPPQVKPSRLSVSSTPVRLPT</sequence>
<evidence type="ECO:0000313" key="2">
    <source>
        <dbReference type="EMBL" id="CAI8016600.1"/>
    </source>
</evidence>